<keyword evidence="10" id="KW-1185">Reference proteome</keyword>
<evidence type="ECO:0000256" key="8">
    <source>
        <dbReference type="SAM" id="Phobius"/>
    </source>
</evidence>
<feature type="transmembrane region" description="Helical" evidence="8">
    <location>
        <begin position="117"/>
        <end position="139"/>
    </location>
</feature>
<name>A0ABY1RFX8_9MICO</name>
<comment type="caution">
    <text evidence="9">The sequence shown here is derived from an EMBL/GenBank/DDBJ whole genome shotgun (WGS) entry which is preliminary data.</text>
</comment>
<dbReference type="Pfam" id="PF05423">
    <property type="entry name" value="Mycobact_memb"/>
    <property type="match status" value="1"/>
</dbReference>
<evidence type="ECO:0000256" key="2">
    <source>
        <dbReference type="ARBA" id="ARBA00007531"/>
    </source>
</evidence>
<organism evidence="9 10">
    <name type="scientific">Plantibacter elymi</name>
    <name type="common">nom. nud.</name>
    <dbReference type="NCBI Taxonomy" id="199708"/>
    <lineage>
        <taxon>Bacteria</taxon>
        <taxon>Bacillati</taxon>
        <taxon>Actinomycetota</taxon>
        <taxon>Actinomycetes</taxon>
        <taxon>Micrococcales</taxon>
        <taxon>Microbacteriaceae</taxon>
        <taxon>Plantibacter</taxon>
    </lineage>
</organism>
<evidence type="ECO:0000256" key="1">
    <source>
        <dbReference type="ARBA" id="ARBA00004236"/>
    </source>
</evidence>
<comment type="subcellular location">
    <subcellularLocation>
        <location evidence="1">Cell membrane</location>
    </subcellularLocation>
</comment>
<evidence type="ECO:0000256" key="3">
    <source>
        <dbReference type="ARBA" id="ARBA00022475"/>
    </source>
</evidence>
<feature type="transmembrane region" description="Helical" evidence="8">
    <location>
        <begin position="92"/>
        <end position="110"/>
    </location>
</feature>
<evidence type="ECO:0000256" key="5">
    <source>
        <dbReference type="ARBA" id="ARBA00022989"/>
    </source>
</evidence>
<feature type="region of interest" description="Disordered" evidence="7">
    <location>
        <begin position="1"/>
        <end position="58"/>
    </location>
</feature>
<feature type="compositionally biased region" description="Polar residues" evidence="7">
    <location>
        <begin position="27"/>
        <end position="48"/>
    </location>
</feature>
<keyword evidence="6 8" id="KW-0472">Membrane</keyword>
<evidence type="ECO:0000256" key="4">
    <source>
        <dbReference type="ARBA" id="ARBA00022692"/>
    </source>
</evidence>
<evidence type="ECO:0000256" key="7">
    <source>
        <dbReference type="SAM" id="MobiDB-lite"/>
    </source>
</evidence>
<comment type="similarity">
    <text evidence="2">Belongs to the MmpS family.</text>
</comment>
<evidence type="ECO:0000313" key="9">
    <source>
        <dbReference type="EMBL" id="SMQ73123.1"/>
    </source>
</evidence>
<keyword evidence="3" id="KW-1003">Cell membrane</keyword>
<dbReference type="InterPro" id="IPR008693">
    <property type="entry name" value="MmpS"/>
</dbReference>
<dbReference type="Proteomes" id="UP000194464">
    <property type="component" value="Unassembled WGS sequence"/>
</dbReference>
<accession>A0ABY1RFX8</accession>
<dbReference type="InterPro" id="IPR038468">
    <property type="entry name" value="MmpS_C"/>
</dbReference>
<evidence type="ECO:0000313" key="10">
    <source>
        <dbReference type="Proteomes" id="UP000194464"/>
    </source>
</evidence>
<protein>
    <submittedName>
        <fullName evidence="9">Membrane protein</fullName>
    </submittedName>
</protein>
<feature type="transmembrane region" description="Helical" evidence="8">
    <location>
        <begin position="68"/>
        <end position="86"/>
    </location>
</feature>
<reference evidence="9 10" key="1">
    <citation type="submission" date="2017-04" db="EMBL/GenBank/DDBJ databases">
        <authorList>
            <person name="Varghese N."/>
            <person name="Submissions S."/>
        </authorList>
    </citation>
    <scope>NUCLEOTIDE SEQUENCE [LARGE SCALE GENOMIC DNA]</scope>
    <source>
        <strain evidence="9 10">VKM Ac-1784</strain>
    </source>
</reference>
<dbReference type="EMBL" id="FXWJ01000005">
    <property type="protein sequence ID" value="SMQ73123.1"/>
    <property type="molecule type" value="Genomic_DNA"/>
</dbReference>
<proteinExistence type="inferred from homology"/>
<sequence length="271" mass="27454">MPRPFAVGMDHEPKTAVNHGVDLGTVEPTQQRGTTRMSTSNQPPAQSQPYPLPVPGPAPVKTGKRGNGLGIAALIVGGFALIGAFIPILNYVAGFVGLVGLVLGIIALCLKNRKKGFAVAGTIVSAIAIVLSIILAITYTAGFAGLIGDAVKTAEAKSSEAANKEISVVYEVNGTATDASIVYSTYTAGTNGTEQSTGQALPFIKELTVKAGSDTDFTAFSLVATNGAEDTGSVTCKITVDGDVVAEQTSTGAYASVACSASGVDGVTENK</sequence>
<keyword evidence="5 8" id="KW-1133">Transmembrane helix</keyword>
<evidence type="ECO:0000256" key="6">
    <source>
        <dbReference type="ARBA" id="ARBA00023136"/>
    </source>
</evidence>
<dbReference type="Gene3D" id="2.60.40.2880">
    <property type="entry name" value="MmpS1-5, C-terminal soluble domain"/>
    <property type="match status" value="1"/>
</dbReference>
<gene>
    <name evidence="9" type="ORF">SAMN06295909_3109</name>
</gene>
<keyword evidence="4 8" id="KW-0812">Transmembrane</keyword>